<evidence type="ECO:0000313" key="2">
    <source>
        <dbReference type="Proteomes" id="UP001141327"/>
    </source>
</evidence>
<proteinExistence type="predicted"/>
<accession>A0ABQ8U6F5</accession>
<keyword evidence="2" id="KW-1185">Reference proteome</keyword>
<sequence>MEDIFEDRPLLELMHEKLGVPASERKFRAHFGLPSMVTRVLIEDYHQETVQVLKSLNWLKTYPRNIVFGTLWRCDGNYAVSKVEGWLLQMRDRWHEFGSGHENPGR</sequence>
<dbReference type="EMBL" id="JAPMOS010000127">
    <property type="protein sequence ID" value="KAJ4454945.1"/>
    <property type="molecule type" value="Genomic_DNA"/>
</dbReference>
<reference evidence="1" key="1">
    <citation type="journal article" date="2022" name="bioRxiv">
        <title>Genomics of Preaxostyla Flagellates Illuminates Evolutionary Transitions and the Path Towards Mitochondrial Loss.</title>
        <authorList>
            <person name="Novak L.V.F."/>
            <person name="Treitli S.C."/>
            <person name="Pyrih J."/>
            <person name="Halakuc P."/>
            <person name="Pipaliya S.V."/>
            <person name="Vacek V."/>
            <person name="Brzon O."/>
            <person name="Soukal P."/>
            <person name="Eme L."/>
            <person name="Dacks J.B."/>
            <person name="Karnkowska A."/>
            <person name="Elias M."/>
            <person name="Hampl V."/>
        </authorList>
    </citation>
    <scope>NUCLEOTIDE SEQUENCE</scope>
    <source>
        <strain evidence="1">RCP-MX</strain>
    </source>
</reference>
<comment type="caution">
    <text evidence="1">The sequence shown here is derived from an EMBL/GenBank/DDBJ whole genome shotgun (WGS) entry which is preliminary data.</text>
</comment>
<dbReference type="Proteomes" id="UP001141327">
    <property type="component" value="Unassembled WGS sequence"/>
</dbReference>
<protein>
    <submittedName>
        <fullName evidence="1">Uncharacterized protein</fullName>
    </submittedName>
</protein>
<name>A0ABQ8U6F5_9EUKA</name>
<organism evidence="1 2">
    <name type="scientific">Paratrimastix pyriformis</name>
    <dbReference type="NCBI Taxonomy" id="342808"/>
    <lineage>
        <taxon>Eukaryota</taxon>
        <taxon>Metamonada</taxon>
        <taxon>Preaxostyla</taxon>
        <taxon>Paratrimastigidae</taxon>
        <taxon>Paratrimastix</taxon>
    </lineage>
</organism>
<gene>
    <name evidence="1" type="ORF">PAPYR_10240</name>
</gene>
<evidence type="ECO:0000313" key="1">
    <source>
        <dbReference type="EMBL" id="KAJ4454945.1"/>
    </source>
</evidence>